<dbReference type="GO" id="GO:0005576">
    <property type="term" value="C:extracellular region"/>
    <property type="evidence" value="ECO:0007669"/>
    <property type="project" value="TreeGrafter"/>
</dbReference>
<dbReference type="Proteomes" id="UP000027222">
    <property type="component" value="Unassembled WGS sequence"/>
</dbReference>
<reference evidence="3" key="1">
    <citation type="journal article" date="2014" name="Proc. Natl. Acad. Sci. U.S.A.">
        <title>Extensive sampling of basidiomycete genomes demonstrates inadequacy of the white-rot/brown-rot paradigm for wood decay fungi.</title>
        <authorList>
            <person name="Riley R."/>
            <person name="Salamov A.A."/>
            <person name="Brown D.W."/>
            <person name="Nagy L.G."/>
            <person name="Floudas D."/>
            <person name="Held B.W."/>
            <person name="Levasseur A."/>
            <person name="Lombard V."/>
            <person name="Morin E."/>
            <person name="Otillar R."/>
            <person name="Lindquist E.A."/>
            <person name="Sun H."/>
            <person name="LaButti K.M."/>
            <person name="Schmutz J."/>
            <person name="Jabbour D."/>
            <person name="Luo H."/>
            <person name="Baker S.E."/>
            <person name="Pisabarro A.G."/>
            <person name="Walton J.D."/>
            <person name="Blanchette R.A."/>
            <person name="Henrissat B."/>
            <person name="Martin F."/>
            <person name="Cullen D."/>
            <person name="Hibbett D.S."/>
            <person name="Grigoriev I.V."/>
        </authorList>
    </citation>
    <scope>NUCLEOTIDE SEQUENCE [LARGE SCALE GENOMIC DNA]</scope>
    <source>
        <strain evidence="3">CBS 339.88</strain>
    </source>
</reference>
<evidence type="ECO:0000313" key="2">
    <source>
        <dbReference type="EMBL" id="KDR66232.1"/>
    </source>
</evidence>
<dbReference type="HOGENOM" id="CLU_099165_2_0_1"/>
<sequence>MKLQTTFIFLSSLVAATLASTVTTDFATINTRTTALDNSIKAFSITAGTLAQALAIHNDAVAVNSAVTKTTSDLQVALKPIADSDTDTILEDLAILDPIVQSALTGIVAKKPAFDALPIGNGSGTAKQDLKDLSNSATTLLTTLAGAVSTGKVAQVNAYKTKFQTGLQVATNAYN</sequence>
<proteinExistence type="predicted"/>
<evidence type="ECO:0000256" key="1">
    <source>
        <dbReference type="SAM" id="SignalP"/>
    </source>
</evidence>
<feature type="chain" id="PRO_5001645544" description="Hydrophobic surface binding protein" evidence="1">
    <location>
        <begin position="20"/>
        <end position="175"/>
    </location>
</feature>
<dbReference type="Pfam" id="PF12296">
    <property type="entry name" value="HsbA"/>
    <property type="match status" value="1"/>
</dbReference>
<keyword evidence="3" id="KW-1185">Reference proteome</keyword>
<gene>
    <name evidence="2" type="ORF">GALMADRAFT_232623</name>
</gene>
<protein>
    <recommendedName>
        <fullName evidence="4">Hydrophobic surface binding protein</fullName>
    </recommendedName>
</protein>
<evidence type="ECO:0008006" key="4">
    <source>
        <dbReference type="Google" id="ProtNLM"/>
    </source>
</evidence>
<accession>A0A067S8H7</accession>
<dbReference type="AlphaFoldDB" id="A0A067S8H7"/>
<dbReference type="PANTHER" id="PTHR38123:SF1">
    <property type="entry name" value="HYDROPHOBIC SURFACE BINDING PROTEIN"/>
    <property type="match status" value="1"/>
</dbReference>
<dbReference type="Gene3D" id="1.20.1280.140">
    <property type="match status" value="1"/>
</dbReference>
<dbReference type="InterPro" id="IPR021054">
    <property type="entry name" value="Cell_wall_mannoprotein_1"/>
</dbReference>
<organism evidence="2 3">
    <name type="scientific">Galerina marginata (strain CBS 339.88)</name>
    <dbReference type="NCBI Taxonomy" id="685588"/>
    <lineage>
        <taxon>Eukaryota</taxon>
        <taxon>Fungi</taxon>
        <taxon>Dikarya</taxon>
        <taxon>Basidiomycota</taxon>
        <taxon>Agaricomycotina</taxon>
        <taxon>Agaricomycetes</taxon>
        <taxon>Agaricomycetidae</taxon>
        <taxon>Agaricales</taxon>
        <taxon>Agaricineae</taxon>
        <taxon>Strophariaceae</taxon>
        <taxon>Galerina</taxon>
    </lineage>
</organism>
<dbReference type="EMBL" id="KL142425">
    <property type="protein sequence ID" value="KDR66232.1"/>
    <property type="molecule type" value="Genomic_DNA"/>
</dbReference>
<feature type="signal peptide" evidence="1">
    <location>
        <begin position="1"/>
        <end position="19"/>
    </location>
</feature>
<evidence type="ECO:0000313" key="3">
    <source>
        <dbReference type="Proteomes" id="UP000027222"/>
    </source>
</evidence>
<dbReference type="PANTHER" id="PTHR38123">
    <property type="entry name" value="CELL WALL SERINE-THREONINE-RICH GALACTOMANNOPROTEIN MP1 (AFU_ORTHOLOGUE AFUA_4G03240)"/>
    <property type="match status" value="1"/>
</dbReference>
<name>A0A067S8H7_GALM3</name>
<keyword evidence="1" id="KW-0732">Signal</keyword>
<dbReference type="OrthoDB" id="3485059at2759"/>